<dbReference type="RefSeq" id="WP_266124835.1">
    <property type="nucleotide sequence ID" value="NZ_JAJHNU010000001.1"/>
</dbReference>
<dbReference type="Proteomes" id="UP001168613">
    <property type="component" value="Unassembled WGS sequence"/>
</dbReference>
<proteinExistence type="predicted"/>
<organism evidence="1 2">
    <name type="scientific">Alcaligenes endophyticus</name>
    <dbReference type="NCBI Taxonomy" id="1929088"/>
    <lineage>
        <taxon>Bacteria</taxon>
        <taxon>Pseudomonadati</taxon>
        <taxon>Pseudomonadota</taxon>
        <taxon>Betaproteobacteria</taxon>
        <taxon>Burkholderiales</taxon>
        <taxon>Alcaligenaceae</taxon>
        <taxon>Alcaligenes</taxon>
    </lineage>
</organism>
<comment type="caution">
    <text evidence="1">The sequence shown here is derived from an EMBL/GenBank/DDBJ whole genome shotgun (WGS) entry which is preliminary data.</text>
</comment>
<sequence>MKTKTFEIEVITTKRVRVILPEWYAKTEAQKDWESGLWRLEGDTPEEKIVDIASYAASMAANHPGGYGHDGVGKMIESPFEKPDYEKNQYQVVAIVTDEDVECEVQSQAAWVSVGL</sequence>
<evidence type="ECO:0000313" key="1">
    <source>
        <dbReference type="EMBL" id="MDN4121211.1"/>
    </source>
</evidence>
<keyword evidence="2" id="KW-1185">Reference proteome</keyword>
<reference evidence="1" key="1">
    <citation type="submission" date="2021-11" db="EMBL/GenBank/DDBJ databases">
        <title>Draft genome sequence of Alcaligenes endophyticus type strain CCUG 75668T.</title>
        <authorList>
            <person name="Salva-Serra F."/>
            <person name="Duran R.E."/>
            <person name="Seeger M."/>
            <person name="Moore E.R.B."/>
            <person name="Jaen-Luchoro D."/>
        </authorList>
    </citation>
    <scope>NUCLEOTIDE SEQUENCE</scope>
    <source>
        <strain evidence="1">CCUG 75668</strain>
    </source>
</reference>
<dbReference type="EMBL" id="JAJHNU010000001">
    <property type="protein sequence ID" value="MDN4121211.1"/>
    <property type="molecule type" value="Genomic_DNA"/>
</dbReference>
<accession>A0ABT8EIT6</accession>
<protein>
    <submittedName>
        <fullName evidence="1">Uncharacterized protein</fullName>
    </submittedName>
</protein>
<name>A0ABT8EIT6_9BURK</name>
<gene>
    <name evidence="1" type="ORF">LMS43_07925</name>
</gene>
<evidence type="ECO:0000313" key="2">
    <source>
        <dbReference type="Proteomes" id="UP001168613"/>
    </source>
</evidence>